<protein>
    <submittedName>
        <fullName evidence="2">Membrane protein</fullName>
    </submittedName>
</protein>
<name>S2KKF0_LITA3</name>
<accession>S2KKF0</accession>
<proteinExistence type="predicted"/>
<keyword evidence="1" id="KW-1133">Transmembrane helix</keyword>
<organism evidence="2 3">
    <name type="scientific">Litchfieldella anticariensis (strain DSM 16096 / CECT 5854 / CIP 108499 / LMG 22089 / FP35)</name>
    <name type="common">Halomonas anticariensis</name>
    <dbReference type="NCBI Taxonomy" id="1121939"/>
    <lineage>
        <taxon>Bacteria</taxon>
        <taxon>Pseudomonadati</taxon>
        <taxon>Pseudomonadota</taxon>
        <taxon>Gammaproteobacteria</taxon>
        <taxon>Oceanospirillales</taxon>
        <taxon>Halomonadaceae</taxon>
        <taxon>Litchfieldella</taxon>
    </lineage>
</organism>
<feature type="transmembrane region" description="Helical" evidence="1">
    <location>
        <begin position="20"/>
        <end position="42"/>
    </location>
</feature>
<keyword evidence="1" id="KW-0472">Membrane</keyword>
<feature type="transmembrane region" description="Helical" evidence="1">
    <location>
        <begin position="54"/>
        <end position="72"/>
    </location>
</feature>
<dbReference type="PATRIC" id="fig|1121939.11.peg.1885"/>
<dbReference type="Proteomes" id="UP000014463">
    <property type="component" value="Unassembled WGS sequence"/>
</dbReference>
<dbReference type="STRING" id="1121939.L861_08885"/>
<comment type="caution">
    <text evidence="2">The sequence shown here is derived from an EMBL/GenBank/DDBJ whole genome shotgun (WGS) entry which is preliminary data.</text>
</comment>
<gene>
    <name evidence="2" type="ORF">L861_08885</name>
</gene>
<keyword evidence="3" id="KW-1185">Reference proteome</keyword>
<dbReference type="EMBL" id="ASTJ01000024">
    <property type="protein sequence ID" value="EPC02410.1"/>
    <property type="molecule type" value="Genomic_DNA"/>
</dbReference>
<dbReference type="AlphaFoldDB" id="S2KKF0"/>
<feature type="transmembrane region" description="Helical" evidence="1">
    <location>
        <begin position="78"/>
        <end position="98"/>
    </location>
</feature>
<evidence type="ECO:0000313" key="3">
    <source>
        <dbReference type="Proteomes" id="UP000014463"/>
    </source>
</evidence>
<evidence type="ECO:0000256" key="1">
    <source>
        <dbReference type="SAM" id="Phobius"/>
    </source>
</evidence>
<dbReference type="OrthoDB" id="7067196at2"/>
<reference evidence="2 3" key="1">
    <citation type="journal article" date="2013" name="Genome Announc.">
        <title>Draft genome sequence of the moderately halophilic gammaproteobacterium Halomonas anticariensis FP35.</title>
        <authorList>
            <person name="Tahrioui A."/>
            <person name="Quesada E."/>
            <person name="Llamas I."/>
        </authorList>
    </citation>
    <scope>NUCLEOTIDE SEQUENCE [LARGE SCALE GENOMIC DNA]</scope>
    <source>
        <strain evidence="3">DSM 16096 / CECT 5854 / LMG 22089 / FP35</strain>
    </source>
</reference>
<dbReference type="RefSeq" id="WP_016416389.1">
    <property type="nucleotide sequence ID" value="NZ_AUAB01000002.1"/>
</dbReference>
<evidence type="ECO:0000313" key="2">
    <source>
        <dbReference type="EMBL" id="EPC02410.1"/>
    </source>
</evidence>
<sequence length="115" mass="11634">MAEPSTLTATATATGTATLISMLPGIDANAVIGAFCGASLFVISARDLALFERLAYLVISLLIGYLGGPALLSDWIAHSAVSAFIASATAVTAGLRAIEGVKTLDLKSLLGGRPK</sequence>
<dbReference type="InterPro" id="IPR032637">
    <property type="entry name" value="Phage_holin-like"/>
</dbReference>
<keyword evidence="1" id="KW-0812">Transmembrane</keyword>
<dbReference type="Pfam" id="PF16931">
    <property type="entry name" value="Phage_holin_8"/>
    <property type="match status" value="1"/>
</dbReference>